<dbReference type="SMART" id="SM00249">
    <property type="entry name" value="PHD"/>
    <property type="match status" value="1"/>
</dbReference>
<feature type="binding site" evidence="11">
    <location>
        <position position="307"/>
    </location>
    <ligand>
        <name>Zn(2+)</name>
        <dbReference type="ChEBI" id="CHEBI:29105"/>
        <label>2</label>
    </ligand>
</feature>
<feature type="site" description="Histone H3K4me3 binding" evidence="10">
    <location>
        <position position="311"/>
    </location>
</feature>
<feature type="binding site" evidence="11">
    <location>
        <position position="329"/>
    </location>
    <ligand>
        <name>Zn(2+)</name>
        <dbReference type="ChEBI" id="CHEBI:29105"/>
        <label>2</label>
    </ligand>
</feature>
<dbReference type="InterPro" id="IPR019787">
    <property type="entry name" value="Znf_PHD-finger"/>
</dbReference>
<feature type="binding site" evidence="11">
    <location>
        <position position="313"/>
    </location>
    <ligand>
        <name>Zn(2+)</name>
        <dbReference type="ChEBI" id="CHEBI:29105"/>
        <label>1</label>
    </ligand>
</feature>
<dbReference type="Pfam" id="PF12998">
    <property type="entry name" value="ING"/>
    <property type="match status" value="1"/>
</dbReference>
<keyword evidence="6 13" id="KW-0156">Chromatin regulator</keyword>
<gene>
    <name evidence="16" type="ORF">GALMADRAFT_128759</name>
</gene>
<keyword evidence="8" id="KW-0804">Transcription</keyword>
<evidence type="ECO:0000256" key="12">
    <source>
        <dbReference type="PROSITE-ProRule" id="PRU00146"/>
    </source>
</evidence>
<evidence type="ECO:0000256" key="5">
    <source>
        <dbReference type="ARBA" id="ARBA00022833"/>
    </source>
</evidence>
<dbReference type="OrthoDB" id="5411773at2759"/>
<organism evidence="16 17">
    <name type="scientific">Galerina marginata (strain CBS 339.88)</name>
    <dbReference type="NCBI Taxonomy" id="685588"/>
    <lineage>
        <taxon>Eukaryota</taxon>
        <taxon>Fungi</taxon>
        <taxon>Dikarya</taxon>
        <taxon>Basidiomycota</taxon>
        <taxon>Agaricomycotina</taxon>
        <taxon>Agaricomycetes</taxon>
        <taxon>Agaricomycetidae</taxon>
        <taxon>Agaricales</taxon>
        <taxon>Agaricineae</taxon>
        <taxon>Strophariaceae</taxon>
        <taxon>Galerina</taxon>
    </lineage>
</organism>
<comment type="subcellular location">
    <subcellularLocation>
        <location evidence="1 13">Nucleus</location>
    </subcellularLocation>
</comment>
<evidence type="ECO:0000256" key="9">
    <source>
        <dbReference type="ARBA" id="ARBA00023242"/>
    </source>
</evidence>
<evidence type="ECO:0000313" key="16">
    <source>
        <dbReference type="EMBL" id="KDR69284.1"/>
    </source>
</evidence>
<dbReference type="Gene3D" id="6.10.140.1740">
    <property type="match status" value="1"/>
</dbReference>
<comment type="function">
    <text evidence="13">Component of an histone acetyltransferase complex.</text>
</comment>
<dbReference type="GO" id="GO:0000785">
    <property type="term" value="C:chromatin"/>
    <property type="evidence" value="ECO:0007669"/>
    <property type="project" value="UniProtKB-ARBA"/>
</dbReference>
<name>A0A067SNJ2_GALM3</name>
<dbReference type="PANTHER" id="PTHR10333:SF103">
    <property type="entry name" value="INHIBITOR OF GROWTH PROTEIN 3"/>
    <property type="match status" value="1"/>
</dbReference>
<dbReference type="CDD" id="cd15505">
    <property type="entry name" value="PHD_ING"/>
    <property type="match status" value="1"/>
</dbReference>
<feature type="site" description="Histone H3K4me3 binding" evidence="10">
    <location>
        <position position="302"/>
    </location>
</feature>
<keyword evidence="4 12" id="KW-0863">Zinc-finger</keyword>
<comment type="subunit">
    <text evidence="13">Component of an histone acetyltransferase complex. Interacts with H3K4me3 and to a lesser extent with H3K4me2.</text>
</comment>
<evidence type="ECO:0000256" key="6">
    <source>
        <dbReference type="ARBA" id="ARBA00022853"/>
    </source>
</evidence>
<dbReference type="PANTHER" id="PTHR10333">
    <property type="entry name" value="INHIBITOR OF GROWTH PROTEIN"/>
    <property type="match status" value="1"/>
</dbReference>
<dbReference type="InterPro" id="IPR013083">
    <property type="entry name" value="Znf_RING/FYVE/PHD"/>
</dbReference>
<sequence length="349" mass="37989">MNAPVPNLEEAANVATEFIYSVDNLPSEVSYILQEIKHLDARAQDLQLEIDRDSAKYIRHSRRVSSASVTPPSPSSRAPSPKSVSIPAKIHASYTEIQDLAGEKCVLAERLIEIITRTRARLEVDLTRMRTLQGDPPEVIAASVAAASKPLVGLPTLSADNFGLPGRNPALAISESLRNALTITPLAEPRTLSVQIPVATSPSPSAGQATKKRRVTTTTSIKITPATTPTKHRSASPTIAALAIPHVQQKSRLSRQVLPMEDLDQDMDAEGEEEGEMEEDNEDETPYCICQKPSYGDMIACDNEGGCPYEWFHLACVGLKQPTPEKWYCSTCIKDKAVVASAPRKGRKK</sequence>
<dbReference type="Gene3D" id="3.30.40.10">
    <property type="entry name" value="Zinc/RING finger domain, C3HC4 (zinc finger)"/>
    <property type="match status" value="1"/>
</dbReference>
<dbReference type="GO" id="GO:0008270">
    <property type="term" value="F:zinc ion binding"/>
    <property type="evidence" value="ECO:0007669"/>
    <property type="project" value="UniProtKB-KW"/>
</dbReference>
<evidence type="ECO:0000256" key="7">
    <source>
        <dbReference type="ARBA" id="ARBA00023015"/>
    </source>
</evidence>
<dbReference type="InterPro" id="IPR028651">
    <property type="entry name" value="ING_fam"/>
</dbReference>
<keyword evidence="3 11" id="KW-0479">Metal-binding</keyword>
<keyword evidence="9 13" id="KW-0539">Nucleus</keyword>
<keyword evidence="5 11" id="KW-0862">Zinc</keyword>
<comment type="domain">
    <text evidence="13">The PHD-type zinc finger mediates the binding to H3K4me3.</text>
</comment>
<feature type="site" description="Histone H3K4me3 binding" evidence="10">
    <location>
        <position position="287"/>
    </location>
</feature>
<feature type="region of interest" description="Disordered" evidence="14">
    <location>
        <begin position="197"/>
        <end position="216"/>
    </location>
</feature>
<dbReference type="PROSITE" id="PS50016">
    <property type="entry name" value="ZF_PHD_2"/>
    <property type="match status" value="1"/>
</dbReference>
<evidence type="ECO:0000256" key="14">
    <source>
        <dbReference type="SAM" id="MobiDB-lite"/>
    </source>
</evidence>
<dbReference type="STRING" id="685588.A0A067SNJ2"/>
<dbReference type="SUPFAM" id="SSF57903">
    <property type="entry name" value="FYVE/PHD zinc finger"/>
    <property type="match status" value="1"/>
</dbReference>
<feature type="region of interest" description="Disordered" evidence="14">
    <location>
        <begin position="61"/>
        <end position="85"/>
    </location>
</feature>
<feature type="binding site" evidence="11">
    <location>
        <position position="288"/>
    </location>
    <ligand>
        <name>Zn(2+)</name>
        <dbReference type="ChEBI" id="CHEBI:29105"/>
        <label>1</label>
    </ligand>
</feature>
<dbReference type="InterPro" id="IPR001965">
    <property type="entry name" value="Znf_PHD"/>
</dbReference>
<proteinExistence type="inferred from homology"/>
<dbReference type="Proteomes" id="UP000027222">
    <property type="component" value="Unassembled WGS sequence"/>
</dbReference>
<evidence type="ECO:0000256" key="2">
    <source>
        <dbReference type="ARBA" id="ARBA00010210"/>
    </source>
</evidence>
<evidence type="ECO:0000256" key="1">
    <source>
        <dbReference type="ARBA" id="ARBA00004123"/>
    </source>
</evidence>
<evidence type="ECO:0000256" key="3">
    <source>
        <dbReference type="ARBA" id="ARBA00022723"/>
    </source>
</evidence>
<protein>
    <recommendedName>
        <fullName evidence="13">Chromatin modification-related protein</fullName>
    </recommendedName>
</protein>
<feature type="site" description="Histone H3K4me3 binding" evidence="10">
    <location>
        <position position="298"/>
    </location>
</feature>
<evidence type="ECO:0000256" key="4">
    <source>
        <dbReference type="ARBA" id="ARBA00022771"/>
    </source>
</evidence>
<evidence type="ECO:0000259" key="15">
    <source>
        <dbReference type="PROSITE" id="PS50016"/>
    </source>
</evidence>
<evidence type="ECO:0000313" key="17">
    <source>
        <dbReference type="Proteomes" id="UP000027222"/>
    </source>
</evidence>
<reference evidence="17" key="1">
    <citation type="journal article" date="2014" name="Proc. Natl. Acad. Sci. U.S.A.">
        <title>Extensive sampling of basidiomycete genomes demonstrates inadequacy of the white-rot/brown-rot paradigm for wood decay fungi.</title>
        <authorList>
            <person name="Riley R."/>
            <person name="Salamov A.A."/>
            <person name="Brown D.W."/>
            <person name="Nagy L.G."/>
            <person name="Floudas D."/>
            <person name="Held B.W."/>
            <person name="Levasseur A."/>
            <person name="Lombard V."/>
            <person name="Morin E."/>
            <person name="Otillar R."/>
            <person name="Lindquist E.A."/>
            <person name="Sun H."/>
            <person name="LaButti K.M."/>
            <person name="Schmutz J."/>
            <person name="Jabbour D."/>
            <person name="Luo H."/>
            <person name="Baker S.E."/>
            <person name="Pisabarro A.G."/>
            <person name="Walton J.D."/>
            <person name="Blanchette R.A."/>
            <person name="Henrissat B."/>
            <person name="Martin F."/>
            <person name="Cullen D."/>
            <person name="Hibbett D.S."/>
            <person name="Grigoriev I.V."/>
        </authorList>
    </citation>
    <scope>NUCLEOTIDE SEQUENCE [LARGE SCALE GENOMIC DNA]</scope>
    <source>
        <strain evidence="17">CBS 339.88</strain>
    </source>
</reference>
<feature type="binding site" evidence="11">
    <location>
        <position position="301"/>
    </location>
    <ligand>
        <name>Zn(2+)</name>
        <dbReference type="ChEBI" id="CHEBI:29105"/>
        <label>2</label>
    </ligand>
</feature>
<evidence type="ECO:0000256" key="8">
    <source>
        <dbReference type="ARBA" id="ARBA00023163"/>
    </source>
</evidence>
<dbReference type="GO" id="GO:0005634">
    <property type="term" value="C:nucleus"/>
    <property type="evidence" value="ECO:0007669"/>
    <property type="project" value="UniProtKB-SubCell"/>
</dbReference>
<dbReference type="InterPro" id="IPR011011">
    <property type="entry name" value="Znf_FYVE_PHD"/>
</dbReference>
<evidence type="ECO:0000256" key="10">
    <source>
        <dbReference type="PIRSR" id="PIRSR628651-50"/>
    </source>
</evidence>
<feature type="domain" description="PHD-type" evidence="15">
    <location>
        <begin position="285"/>
        <end position="335"/>
    </location>
</feature>
<dbReference type="CDD" id="cd16858">
    <property type="entry name" value="ING_ING3_Yng2p"/>
    <property type="match status" value="1"/>
</dbReference>
<keyword evidence="17" id="KW-1185">Reference proteome</keyword>
<evidence type="ECO:0000256" key="13">
    <source>
        <dbReference type="RuleBase" id="RU361213"/>
    </source>
</evidence>
<feature type="compositionally biased region" description="Low complexity" evidence="14">
    <location>
        <begin position="64"/>
        <end position="85"/>
    </location>
</feature>
<dbReference type="EMBL" id="KL142403">
    <property type="protein sequence ID" value="KDR69284.1"/>
    <property type="molecule type" value="Genomic_DNA"/>
</dbReference>
<evidence type="ECO:0000256" key="11">
    <source>
        <dbReference type="PIRSR" id="PIRSR628651-51"/>
    </source>
</evidence>
<dbReference type="HOGENOM" id="CLU_031900_2_0_1"/>
<feature type="binding site" evidence="11">
    <location>
        <position position="332"/>
    </location>
    <ligand>
        <name>Zn(2+)</name>
        <dbReference type="ChEBI" id="CHEBI:29105"/>
        <label>2</label>
    </ligand>
</feature>
<feature type="compositionally biased region" description="Polar residues" evidence="14">
    <location>
        <begin position="197"/>
        <end position="208"/>
    </location>
</feature>
<dbReference type="AlphaFoldDB" id="A0A067SNJ2"/>
<feature type="binding site" evidence="11">
    <location>
        <position position="290"/>
    </location>
    <ligand>
        <name>Zn(2+)</name>
        <dbReference type="ChEBI" id="CHEBI:29105"/>
        <label>1</label>
    </ligand>
</feature>
<dbReference type="InterPro" id="IPR024610">
    <property type="entry name" value="ING_N_histone-binding"/>
</dbReference>
<accession>A0A067SNJ2</accession>
<feature type="binding site" evidence="11">
    <location>
        <position position="316"/>
    </location>
    <ligand>
        <name>Zn(2+)</name>
        <dbReference type="ChEBI" id="CHEBI:29105"/>
        <label>1</label>
    </ligand>
</feature>
<dbReference type="SMART" id="SM01408">
    <property type="entry name" value="ING"/>
    <property type="match status" value="1"/>
</dbReference>
<keyword evidence="7" id="KW-0805">Transcription regulation</keyword>
<dbReference type="GO" id="GO:0006325">
    <property type="term" value="P:chromatin organization"/>
    <property type="evidence" value="ECO:0007669"/>
    <property type="project" value="UniProtKB-KW"/>
</dbReference>
<comment type="similarity">
    <text evidence="2 13">Belongs to the ING family.</text>
</comment>